<dbReference type="SUPFAM" id="SSF51905">
    <property type="entry name" value="FAD/NAD(P)-binding domain"/>
    <property type="match status" value="2"/>
</dbReference>
<evidence type="ECO:0000256" key="5">
    <source>
        <dbReference type="ARBA" id="ARBA00022827"/>
    </source>
</evidence>
<dbReference type="GeneID" id="111433460"/>
<comment type="pathway">
    <text evidence="2">Plant hormone metabolism; auxin biosynthesis.</text>
</comment>
<comment type="similarity">
    <text evidence="3 10">Belongs to the FMO family.</text>
</comment>
<dbReference type="PRINTS" id="PR00368">
    <property type="entry name" value="FADPNR"/>
</dbReference>
<evidence type="ECO:0000256" key="4">
    <source>
        <dbReference type="ARBA" id="ARBA00022630"/>
    </source>
</evidence>
<dbReference type="PANTHER" id="PTHR43539">
    <property type="entry name" value="FLAVIN-BINDING MONOOXYGENASE-LIKE PROTEIN (AFU_ORTHOLOGUE AFUA_4G09220)"/>
    <property type="match status" value="1"/>
</dbReference>
<dbReference type="EC" id="1.-.-.-" evidence="10"/>
<comment type="cofactor">
    <cofactor evidence="1 10">
        <name>FAD</name>
        <dbReference type="ChEBI" id="CHEBI:57692"/>
    </cofactor>
</comment>
<keyword evidence="11" id="KW-1185">Reference proteome</keyword>
<keyword evidence="6" id="KW-0521">NADP</keyword>
<dbReference type="GO" id="GO:0050660">
    <property type="term" value="F:flavin adenine dinucleotide binding"/>
    <property type="evidence" value="ECO:0007669"/>
    <property type="project" value="InterPro"/>
</dbReference>
<evidence type="ECO:0000256" key="10">
    <source>
        <dbReference type="RuleBase" id="RU361177"/>
    </source>
</evidence>
<evidence type="ECO:0000256" key="9">
    <source>
        <dbReference type="ARBA" id="ARBA00047707"/>
    </source>
</evidence>
<evidence type="ECO:0000256" key="6">
    <source>
        <dbReference type="ARBA" id="ARBA00022857"/>
    </source>
</evidence>
<evidence type="ECO:0000256" key="1">
    <source>
        <dbReference type="ARBA" id="ARBA00001974"/>
    </source>
</evidence>
<dbReference type="Gene3D" id="3.50.50.60">
    <property type="entry name" value="FAD/NAD(P)-binding domain"/>
    <property type="match status" value="1"/>
</dbReference>
<keyword evidence="10 12" id="KW-0503">Monooxygenase</keyword>
<reference evidence="12" key="1">
    <citation type="submission" date="2025-08" db="UniProtKB">
        <authorList>
            <consortium name="RefSeq"/>
        </authorList>
    </citation>
    <scope>IDENTIFICATION</scope>
    <source>
        <tissue evidence="12">Young leaves</tissue>
    </source>
</reference>
<comment type="catalytic activity">
    <reaction evidence="9">
        <text>indole-3-pyruvate + NADPH + O2 + H(+) = (indol-3-yl)acetate + CO2 + NADP(+) + H2O</text>
        <dbReference type="Rhea" id="RHEA:34331"/>
        <dbReference type="ChEBI" id="CHEBI:15377"/>
        <dbReference type="ChEBI" id="CHEBI:15378"/>
        <dbReference type="ChEBI" id="CHEBI:15379"/>
        <dbReference type="ChEBI" id="CHEBI:16526"/>
        <dbReference type="ChEBI" id="CHEBI:17640"/>
        <dbReference type="ChEBI" id="CHEBI:30854"/>
        <dbReference type="ChEBI" id="CHEBI:57783"/>
        <dbReference type="ChEBI" id="CHEBI:58349"/>
        <dbReference type="EC" id="1.14.13.168"/>
    </reaction>
</comment>
<evidence type="ECO:0000256" key="2">
    <source>
        <dbReference type="ARBA" id="ARBA00004814"/>
    </source>
</evidence>
<dbReference type="InterPro" id="IPR000960">
    <property type="entry name" value="Flavin_mOase"/>
</dbReference>
<proteinExistence type="inferred from homology"/>
<evidence type="ECO:0000313" key="12">
    <source>
        <dbReference type="RefSeq" id="XP_022926282.1"/>
    </source>
</evidence>
<dbReference type="Proteomes" id="UP000504609">
    <property type="component" value="Unplaced"/>
</dbReference>
<dbReference type="InterPro" id="IPR050982">
    <property type="entry name" value="Auxin_biosynth/cation_transpt"/>
</dbReference>
<dbReference type="KEGG" id="cmos:111433460"/>
<evidence type="ECO:0000313" key="11">
    <source>
        <dbReference type="Proteomes" id="UP000504609"/>
    </source>
</evidence>
<accession>A0A6J1EE39</accession>
<dbReference type="PRINTS" id="PR00469">
    <property type="entry name" value="PNDRDTASEII"/>
</dbReference>
<protein>
    <recommendedName>
        <fullName evidence="10">Flavin-containing monooxygenase</fullName>
        <ecNumber evidence="10">1.-.-.-</ecNumber>
    </recommendedName>
</protein>
<evidence type="ECO:0000256" key="3">
    <source>
        <dbReference type="ARBA" id="ARBA00009183"/>
    </source>
</evidence>
<dbReference type="InterPro" id="IPR036188">
    <property type="entry name" value="FAD/NAD-bd_sf"/>
</dbReference>
<sequence>MEETQVVIVGGGPAGLATAACLNRLSIHNIVLERDDCCASLWRKRAYDRLKLHLAKPYCQLPYMPFPHNAPTYISRLDFIAYLDNYMSCFGIEPRCCRSVERAWYDKVEGKWMVVVNNKGSGVEERYVCRYLVAATGENSEGFLPDVPGLKSFHGEVLHSSGYENGERFRGKDVLVVGCGNSGMEIAYDLSNYAANTSIVVRSPVHVLTKDIVRVGMFLLRYLPCKVVDPICINLAKMKYGNSSKYGIRRPKGGPFLIKAKTGRSPTIDVGCMNRIKKGEIKVLPSITCINEDHVRFAYGIVNYFDAIIFATGYKSTVLNWLEDEKGQFNEEDGFPKQRPPNHWKGEDGLYCAGFGKQGLLGISNDAQNIARDIATLAA</sequence>
<dbReference type="InterPro" id="IPR020946">
    <property type="entry name" value="Flavin_mOase-like"/>
</dbReference>
<dbReference type="GO" id="GO:0009851">
    <property type="term" value="P:auxin biosynthetic process"/>
    <property type="evidence" value="ECO:0007669"/>
    <property type="project" value="UniProtKB-KW"/>
</dbReference>
<evidence type="ECO:0000256" key="7">
    <source>
        <dbReference type="ARBA" id="ARBA00023002"/>
    </source>
</evidence>
<keyword evidence="5 10" id="KW-0274">FAD</keyword>
<dbReference type="Pfam" id="PF00743">
    <property type="entry name" value="FMO-like"/>
    <property type="match status" value="1"/>
</dbReference>
<dbReference type="GO" id="GO:0004499">
    <property type="term" value="F:N,N-dimethylaniline monooxygenase activity"/>
    <property type="evidence" value="ECO:0007669"/>
    <property type="project" value="InterPro"/>
</dbReference>
<dbReference type="AlphaFoldDB" id="A0A6J1EE39"/>
<evidence type="ECO:0000256" key="8">
    <source>
        <dbReference type="ARBA" id="ARBA00023070"/>
    </source>
</evidence>
<gene>
    <name evidence="12" type="primary">LOC111433460</name>
</gene>
<dbReference type="RefSeq" id="XP_022926282.1">
    <property type="nucleotide sequence ID" value="XM_023070514.1"/>
</dbReference>
<organism evidence="11 12">
    <name type="scientific">Cucurbita moschata</name>
    <name type="common">Winter crookneck squash</name>
    <name type="synonym">Cucurbita pepo var. moschata</name>
    <dbReference type="NCBI Taxonomy" id="3662"/>
    <lineage>
        <taxon>Eukaryota</taxon>
        <taxon>Viridiplantae</taxon>
        <taxon>Streptophyta</taxon>
        <taxon>Embryophyta</taxon>
        <taxon>Tracheophyta</taxon>
        <taxon>Spermatophyta</taxon>
        <taxon>Magnoliopsida</taxon>
        <taxon>eudicotyledons</taxon>
        <taxon>Gunneridae</taxon>
        <taxon>Pentapetalae</taxon>
        <taxon>rosids</taxon>
        <taxon>fabids</taxon>
        <taxon>Cucurbitales</taxon>
        <taxon>Cucurbitaceae</taxon>
        <taxon>Cucurbiteae</taxon>
        <taxon>Cucurbita</taxon>
    </lineage>
</organism>
<name>A0A6J1EE39_CUCMO</name>
<dbReference type="GO" id="GO:0050661">
    <property type="term" value="F:NADP binding"/>
    <property type="evidence" value="ECO:0007669"/>
    <property type="project" value="InterPro"/>
</dbReference>
<keyword evidence="4 10" id="KW-0285">Flavoprotein</keyword>
<keyword evidence="8" id="KW-0073">Auxin biosynthesis</keyword>
<dbReference type="PIRSF" id="PIRSF000332">
    <property type="entry name" value="FMO"/>
    <property type="match status" value="1"/>
</dbReference>
<dbReference type="PANTHER" id="PTHR43539:SF9">
    <property type="entry name" value="INDOLE-3-PYRUVATE MONOOXYGENASE YUCCA11-RELATED"/>
    <property type="match status" value="1"/>
</dbReference>
<dbReference type="GO" id="GO:0103075">
    <property type="term" value="F:indole-3-pyruvate monooxygenase activity"/>
    <property type="evidence" value="ECO:0007669"/>
    <property type="project" value="UniProtKB-EC"/>
</dbReference>
<keyword evidence="7 10" id="KW-0560">Oxidoreductase</keyword>